<evidence type="ECO:0000256" key="1">
    <source>
        <dbReference type="ARBA" id="ARBA00005662"/>
    </source>
</evidence>
<dbReference type="PANTHER" id="PTHR33393:SF13">
    <property type="entry name" value="PGA BIOSYNTHESIS PROTEIN CAPA"/>
    <property type="match status" value="1"/>
</dbReference>
<evidence type="ECO:0000313" key="5">
    <source>
        <dbReference type="Proteomes" id="UP000481252"/>
    </source>
</evidence>
<dbReference type="PANTHER" id="PTHR33393">
    <property type="entry name" value="POLYGLUTAMINE SYNTHESIS ACCESSORY PROTEIN RV0574C-RELATED"/>
    <property type="match status" value="1"/>
</dbReference>
<feature type="region of interest" description="Disordered" evidence="2">
    <location>
        <begin position="364"/>
        <end position="393"/>
    </location>
</feature>
<dbReference type="EMBL" id="JAAKZG010000016">
    <property type="protein sequence ID" value="NGN44535.1"/>
    <property type="molecule type" value="Genomic_DNA"/>
</dbReference>
<feature type="domain" description="Capsule synthesis protein CapA" evidence="3">
    <location>
        <begin position="9"/>
        <end position="272"/>
    </location>
</feature>
<dbReference type="AlphaFoldDB" id="A0A7C9RB76"/>
<feature type="compositionally biased region" description="Basic and acidic residues" evidence="2">
    <location>
        <begin position="364"/>
        <end position="382"/>
    </location>
</feature>
<gene>
    <name evidence="4" type="ORF">G6N74_26085</name>
</gene>
<accession>A0A7C9RB76</accession>
<evidence type="ECO:0000256" key="2">
    <source>
        <dbReference type="SAM" id="MobiDB-lite"/>
    </source>
</evidence>
<dbReference type="CDD" id="cd07381">
    <property type="entry name" value="MPP_CapA"/>
    <property type="match status" value="1"/>
</dbReference>
<dbReference type="Proteomes" id="UP000481252">
    <property type="component" value="Unassembled WGS sequence"/>
</dbReference>
<comment type="caution">
    <text evidence="4">The sequence shown here is derived from an EMBL/GenBank/DDBJ whole genome shotgun (WGS) entry which is preliminary data.</text>
</comment>
<proteinExistence type="inferred from homology"/>
<organism evidence="4 5">
    <name type="scientific">Mesorhizobium zhangyense</name>
    <dbReference type="NCBI Taxonomy" id="1776730"/>
    <lineage>
        <taxon>Bacteria</taxon>
        <taxon>Pseudomonadati</taxon>
        <taxon>Pseudomonadota</taxon>
        <taxon>Alphaproteobacteria</taxon>
        <taxon>Hyphomicrobiales</taxon>
        <taxon>Phyllobacteriaceae</taxon>
        <taxon>Mesorhizobium</taxon>
    </lineage>
</organism>
<evidence type="ECO:0000259" key="3">
    <source>
        <dbReference type="SMART" id="SM00854"/>
    </source>
</evidence>
<dbReference type="InterPro" id="IPR052169">
    <property type="entry name" value="CW_Biosynth-Accessory"/>
</dbReference>
<dbReference type="Pfam" id="PF09587">
    <property type="entry name" value="PGA_cap"/>
    <property type="match status" value="1"/>
</dbReference>
<dbReference type="SMART" id="SM00854">
    <property type="entry name" value="PGA_cap"/>
    <property type="match status" value="1"/>
</dbReference>
<feature type="compositionally biased region" description="Polar residues" evidence="2">
    <location>
        <begin position="383"/>
        <end position="393"/>
    </location>
</feature>
<evidence type="ECO:0000313" key="4">
    <source>
        <dbReference type="EMBL" id="NGN44535.1"/>
    </source>
</evidence>
<protein>
    <submittedName>
        <fullName evidence="4">CapA family protein</fullName>
    </submittedName>
</protein>
<keyword evidence="5" id="KW-1185">Reference proteome</keyword>
<dbReference type="SUPFAM" id="SSF56300">
    <property type="entry name" value="Metallo-dependent phosphatases"/>
    <property type="match status" value="1"/>
</dbReference>
<name>A0A7C9RB76_9HYPH</name>
<dbReference type="InterPro" id="IPR029052">
    <property type="entry name" value="Metallo-depent_PP-like"/>
</dbReference>
<reference evidence="4 5" key="1">
    <citation type="submission" date="2020-02" db="EMBL/GenBank/DDBJ databases">
        <title>Genome sequence of the type strain CGMCC 1.15528 of Mesorhizobium zhangyense.</title>
        <authorList>
            <person name="Gao J."/>
            <person name="Sun J."/>
        </authorList>
    </citation>
    <scope>NUCLEOTIDE SEQUENCE [LARGE SCALE GENOMIC DNA]</scope>
    <source>
        <strain evidence="4 5">CGMCC 1.15528</strain>
    </source>
</reference>
<dbReference type="InterPro" id="IPR019079">
    <property type="entry name" value="Capsule_synth_CapA"/>
</dbReference>
<dbReference type="Gene3D" id="3.60.21.10">
    <property type="match status" value="1"/>
</dbReference>
<comment type="similarity">
    <text evidence="1">Belongs to the CapA family.</text>
</comment>
<sequence length="410" mass="43790">MDGDKEMIHLALTADIIPTRRLHTPGVDTAAVYGLLSKADVTIGNFEIALVEGGTPLEKLMNIKADPAIARDLPGIGLDIVTVANNHSVDYGVEGLLATRKLVEISGVSVVGAGRNLAEAAQPFIVENGGMHIAVIAFSCLTPTGMAAAADRAGIAAIRIETAYEIDPWYQMEEPGDPSVVKIRTRAREADLVFATEAVRQAKSVCDLLVASIHWGFGSGETLAEYQWPLAKALIEAGADVVHGHHPHAIHAVGFYRGRPVLFGLGTFIGQQVFLPASDAAKALWQEMSPDGYVARLTVGRHGVAAIEAFPTTLNSERLPTLAKGDIFKGIAERLARLSKPFGAAVSVEGDRLVFQPDCTECPIDKKDSPKNNQRNEHDHFQEISSKPNTASRCSCRNCDNAGACTTLNA</sequence>
<dbReference type="RefSeq" id="WP_165120912.1">
    <property type="nucleotide sequence ID" value="NZ_JAAKZG010000016.1"/>
</dbReference>